<dbReference type="EMBL" id="ML208343">
    <property type="protein sequence ID" value="TFK68822.1"/>
    <property type="molecule type" value="Genomic_DNA"/>
</dbReference>
<reference evidence="1 2" key="1">
    <citation type="journal article" date="2019" name="Nat. Ecol. Evol.">
        <title>Megaphylogeny resolves global patterns of mushroom evolution.</title>
        <authorList>
            <person name="Varga T."/>
            <person name="Krizsan K."/>
            <person name="Foldi C."/>
            <person name="Dima B."/>
            <person name="Sanchez-Garcia M."/>
            <person name="Sanchez-Ramirez S."/>
            <person name="Szollosi G.J."/>
            <person name="Szarkandi J.G."/>
            <person name="Papp V."/>
            <person name="Albert L."/>
            <person name="Andreopoulos W."/>
            <person name="Angelini C."/>
            <person name="Antonin V."/>
            <person name="Barry K.W."/>
            <person name="Bougher N.L."/>
            <person name="Buchanan P."/>
            <person name="Buyck B."/>
            <person name="Bense V."/>
            <person name="Catcheside P."/>
            <person name="Chovatia M."/>
            <person name="Cooper J."/>
            <person name="Damon W."/>
            <person name="Desjardin D."/>
            <person name="Finy P."/>
            <person name="Geml J."/>
            <person name="Haridas S."/>
            <person name="Hughes K."/>
            <person name="Justo A."/>
            <person name="Karasinski D."/>
            <person name="Kautmanova I."/>
            <person name="Kiss B."/>
            <person name="Kocsube S."/>
            <person name="Kotiranta H."/>
            <person name="LaButti K.M."/>
            <person name="Lechner B.E."/>
            <person name="Liimatainen K."/>
            <person name="Lipzen A."/>
            <person name="Lukacs Z."/>
            <person name="Mihaltcheva S."/>
            <person name="Morgado L.N."/>
            <person name="Niskanen T."/>
            <person name="Noordeloos M.E."/>
            <person name="Ohm R.A."/>
            <person name="Ortiz-Santana B."/>
            <person name="Ovrebo C."/>
            <person name="Racz N."/>
            <person name="Riley R."/>
            <person name="Savchenko A."/>
            <person name="Shiryaev A."/>
            <person name="Soop K."/>
            <person name="Spirin V."/>
            <person name="Szebenyi C."/>
            <person name="Tomsovsky M."/>
            <person name="Tulloss R.E."/>
            <person name="Uehling J."/>
            <person name="Grigoriev I.V."/>
            <person name="Vagvolgyi C."/>
            <person name="Papp T."/>
            <person name="Martin F.M."/>
            <person name="Miettinen O."/>
            <person name="Hibbett D.S."/>
            <person name="Nagy L.G."/>
        </authorList>
    </citation>
    <scope>NUCLEOTIDE SEQUENCE [LARGE SCALE GENOMIC DNA]</scope>
    <source>
        <strain evidence="1 2">NL-1719</strain>
    </source>
</reference>
<name>A0ACD3ATF7_9AGAR</name>
<evidence type="ECO:0000313" key="2">
    <source>
        <dbReference type="Proteomes" id="UP000308600"/>
    </source>
</evidence>
<protein>
    <submittedName>
        <fullName evidence="1">Uncharacterized protein</fullName>
    </submittedName>
</protein>
<proteinExistence type="predicted"/>
<gene>
    <name evidence="1" type="ORF">BDN72DRAFT_649370</name>
</gene>
<accession>A0ACD3ATF7</accession>
<dbReference type="Proteomes" id="UP000308600">
    <property type="component" value="Unassembled WGS sequence"/>
</dbReference>
<keyword evidence="2" id="KW-1185">Reference proteome</keyword>
<sequence length="1310" mass="147883">MIHLVVFNTGEVSNSSEAHPDTGTDEPGNSWSVNITLNGEPIQKALTLTSPVEPAEERECLWYLEHYTNSPFHADRAEKCVQILDRYAISLYSQLRLDKILLNQGNTASNPGTADKNPQTLLLEVVETTDKPIDQPIHRLYWELLIRLPTSPLFQPSLFEPSPTSAVGKVIITRSFSSDSLAVNRLPIRNSGIALKPAIGTERQIFNVLLVVARDLDPNKPEADPTIGLEPLLAIQKELQKRESGCLLSVEVVRPGTFTAFNKHLKAATQEHGKGYYHLVHFDVHGVVKMRAEGADKGSKVPTAGLLFASKTFGRAMDFVPTKKIVTLLHEHGIELVVLNACESANPRSGDSANLAKALLDEGVYNVVAMQCKVMSGAAMLFSSRFYQKFLQERLPFSEAVSEAQMWLSEHTQRSAKYGLEVSLQDWIVPVVYVKDKDAQIIDHSSLNPKTPPTPPDLLSWPQSLSKPSQKDGIPELIGRGRDCLALERDLIESGLVFLHGVGGVGKSALLQHLTSIWKATQFTKRVLYVDFASSPTVNHCRFIERVRSQIDPGSVTRLQKFRNWISTHRDDDKYSQADITEFVNELHERSTILVLDSLDLPLSFLPSGFRSGSLSTEQRERLISLISRIVDYVPTGSQKKPLIILTSRHEKWFWQRYFPNISGRYFHLKEPDGPSAQSIAYQVLHRVGVDTAAWAVKETNTLHHILSHLNRNPLALELFLPYYKDLGSLDEALDTLFNGRFDYYWFKASTSKLSRPGGDRIFRDIDELVKSARYELRMSLRCLFFFWLEGPSSVGFLGAIHKEGLHKNSIEEEADTLGTYWKVLYDLGICDMPSPGTVAIRPLHPVFTLYLRCWGEEYNIGEDRVTDLQLLNVFRFSFDETIMSLTIQQAKGELDFEAYCQIMKRSMPNAMTCMKIYSIGPLPIEQWPRDSMIAFLDASRISFHDDVPEQRRLMASVDTLLNAYVNFYGGSQKALKPEDLAFALHLSNHLGTIYLFELDVGVSRAEEQIELSLSLIRASESKYHAMTLPQDMYRKMLTFRLKATASLLRKKFEEADKYWKLQTEIEVAVLGSGPGDTANNALFANVRNMDTPTNDPEINGMRQVVRDAFLGVLPEMAKMRQASWKVLIEYFRKHSVNDRENIPIQQIAPLIANFGQATSGLSRQFKRVVNVTEDVGFTLPIVGHAGWLVNQLDEAADQGNSKTLFKSHISLYEEALKARNFTDAEMHLKALTQQMEVLDQIPEEVRSQIKATQMIFNLYKNMDPEAQEQIRNFSSQLATEFSSPERHAEAQKMMAQLLPAFANLLQNDK</sequence>
<organism evidence="1 2">
    <name type="scientific">Pluteus cervinus</name>
    <dbReference type="NCBI Taxonomy" id="181527"/>
    <lineage>
        <taxon>Eukaryota</taxon>
        <taxon>Fungi</taxon>
        <taxon>Dikarya</taxon>
        <taxon>Basidiomycota</taxon>
        <taxon>Agaricomycotina</taxon>
        <taxon>Agaricomycetes</taxon>
        <taxon>Agaricomycetidae</taxon>
        <taxon>Agaricales</taxon>
        <taxon>Pluteineae</taxon>
        <taxon>Pluteaceae</taxon>
        <taxon>Pluteus</taxon>
    </lineage>
</organism>
<evidence type="ECO:0000313" key="1">
    <source>
        <dbReference type="EMBL" id="TFK68822.1"/>
    </source>
</evidence>